<gene>
    <name evidence="2" type="ORF">BKA59DRAFT_76234</name>
</gene>
<protein>
    <recommendedName>
        <fullName evidence="4">DNA2/NAM7 helicase helicase domain-containing protein</fullName>
    </recommendedName>
</protein>
<organism evidence="2 3">
    <name type="scientific">Fusarium tricinctum</name>
    <dbReference type="NCBI Taxonomy" id="61284"/>
    <lineage>
        <taxon>Eukaryota</taxon>
        <taxon>Fungi</taxon>
        <taxon>Dikarya</taxon>
        <taxon>Ascomycota</taxon>
        <taxon>Pezizomycotina</taxon>
        <taxon>Sordariomycetes</taxon>
        <taxon>Hypocreomycetidae</taxon>
        <taxon>Hypocreales</taxon>
        <taxon>Nectriaceae</taxon>
        <taxon>Fusarium</taxon>
        <taxon>Fusarium tricinctum species complex</taxon>
    </lineage>
</organism>
<sequence>MDAWLSQTLHSSRAAGRQACRKTPQLSGNFLATLFTPGFTTKETCEVTRAQTNVASVPGKIYYTQTENTTLFEYDTPFRLNSRTGSLSSGFWSYSTSFQTSPVVYDFLKAFPGLAAAFKQGVLESEAHLLFEALKSVIHDHAFVGGGPGSGKTTVALKIVMAIVSGIVNPKDGRVEPDPPADVANVPDDSQPAVVDDQSVINDG</sequence>
<dbReference type="Proteomes" id="UP000813427">
    <property type="component" value="Unassembled WGS sequence"/>
</dbReference>
<dbReference type="OrthoDB" id="5105325at2759"/>
<dbReference type="AlphaFoldDB" id="A0A8K0S8C1"/>
<name>A0A8K0S8C1_9HYPO</name>
<dbReference type="InterPro" id="IPR027417">
    <property type="entry name" value="P-loop_NTPase"/>
</dbReference>
<accession>A0A8K0S8C1</accession>
<evidence type="ECO:0008006" key="4">
    <source>
        <dbReference type="Google" id="ProtNLM"/>
    </source>
</evidence>
<feature type="region of interest" description="Disordered" evidence="1">
    <location>
        <begin position="171"/>
        <end position="204"/>
    </location>
</feature>
<evidence type="ECO:0000313" key="3">
    <source>
        <dbReference type="Proteomes" id="UP000813427"/>
    </source>
</evidence>
<proteinExistence type="predicted"/>
<keyword evidence="3" id="KW-1185">Reference proteome</keyword>
<dbReference type="SUPFAM" id="SSF52540">
    <property type="entry name" value="P-loop containing nucleoside triphosphate hydrolases"/>
    <property type="match status" value="1"/>
</dbReference>
<dbReference type="EMBL" id="JAGPXF010000002">
    <property type="protein sequence ID" value="KAH7256545.1"/>
    <property type="molecule type" value="Genomic_DNA"/>
</dbReference>
<evidence type="ECO:0000256" key="1">
    <source>
        <dbReference type="SAM" id="MobiDB-lite"/>
    </source>
</evidence>
<reference evidence="2" key="1">
    <citation type="journal article" date="2021" name="Nat. Commun.">
        <title>Genetic determinants of endophytism in the Arabidopsis root mycobiome.</title>
        <authorList>
            <person name="Mesny F."/>
            <person name="Miyauchi S."/>
            <person name="Thiergart T."/>
            <person name="Pickel B."/>
            <person name="Atanasova L."/>
            <person name="Karlsson M."/>
            <person name="Huettel B."/>
            <person name="Barry K.W."/>
            <person name="Haridas S."/>
            <person name="Chen C."/>
            <person name="Bauer D."/>
            <person name="Andreopoulos W."/>
            <person name="Pangilinan J."/>
            <person name="LaButti K."/>
            <person name="Riley R."/>
            <person name="Lipzen A."/>
            <person name="Clum A."/>
            <person name="Drula E."/>
            <person name="Henrissat B."/>
            <person name="Kohler A."/>
            <person name="Grigoriev I.V."/>
            <person name="Martin F.M."/>
            <person name="Hacquard S."/>
        </authorList>
    </citation>
    <scope>NUCLEOTIDE SEQUENCE</scope>
    <source>
        <strain evidence="2">MPI-SDFR-AT-0068</strain>
    </source>
</reference>
<comment type="caution">
    <text evidence="2">The sequence shown here is derived from an EMBL/GenBank/DDBJ whole genome shotgun (WGS) entry which is preliminary data.</text>
</comment>
<evidence type="ECO:0000313" key="2">
    <source>
        <dbReference type="EMBL" id="KAH7256545.1"/>
    </source>
</evidence>